<feature type="domain" description="RING-type" evidence="5">
    <location>
        <begin position="12"/>
        <end position="54"/>
    </location>
</feature>
<evidence type="ECO:0000313" key="7">
    <source>
        <dbReference type="RefSeq" id="XP_034252565.1"/>
    </source>
</evidence>
<organism evidence="7">
    <name type="scientific">Thrips palmi</name>
    <name type="common">Melon thrips</name>
    <dbReference type="NCBI Taxonomy" id="161013"/>
    <lineage>
        <taxon>Eukaryota</taxon>
        <taxon>Metazoa</taxon>
        <taxon>Ecdysozoa</taxon>
        <taxon>Arthropoda</taxon>
        <taxon>Hexapoda</taxon>
        <taxon>Insecta</taxon>
        <taxon>Pterygota</taxon>
        <taxon>Neoptera</taxon>
        <taxon>Paraneoptera</taxon>
        <taxon>Thysanoptera</taxon>
        <taxon>Terebrantia</taxon>
        <taxon>Thripoidea</taxon>
        <taxon>Thripidae</taxon>
        <taxon>Thrips</taxon>
    </lineage>
</organism>
<dbReference type="InterPro" id="IPR001841">
    <property type="entry name" value="Znf_RING"/>
</dbReference>
<dbReference type="RefSeq" id="XP_034252565.1">
    <property type="nucleotide sequence ID" value="XM_034396674.1"/>
</dbReference>
<dbReference type="AlphaFoldDB" id="A0A6P9A4X8"/>
<dbReference type="InterPro" id="IPR017907">
    <property type="entry name" value="Znf_RING_CS"/>
</dbReference>
<sequence length="167" mass="18863">MLILDYTLKMNCFMCFEEFNSCERRPKVLPCGHTFCLRCLLDMPFTGKVCPVDNKEFPDLPDALKDDFKLLSTLQRPAGFWCLACRREATEGCVEEHAVRSLQRVRADESNHEPPAVGVEPTSWWTESAHATPNPPSFLATGGPYGSLQALRERALWPFPKRCGNAL</sequence>
<evidence type="ECO:0000256" key="4">
    <source>
        <dbReference type="PROSITE-ProRule" id="PRU00175"/>
    </source>
</evidence>
<reference evidence="7" key="1">
    <citation type="submission" date="2025-08" db="UniProtKB">
        <authorList>
            <consortium name="RefSeq"/>
        </authorList>
    </citation>
    <scope>IDENTIFICATION</scope>
    <source>
        <tissue evidence="7">Total insect</tissue>
    </source>
</reference>
<dbReference type="GeneID" id="117652040"/>
<dbReference type="GO" id="GO:0016567">
    <property type="term" value="P:protein ubiquitination"/>
    <property type="evidence" value="ECO:0007669"/>
    <property type="project" value="TreeGrafter"/>
</dbReference>
<dbReference type="Pfam" id="PF14634">
    <property type="entry name" value="zf-RING_5"/>
    <property type="match status" value="1"/>
</dbReference>
<keyword evidence="1" id="KW-0479">Metal-binding</keyword>
<keyword evidence="2 4" id="KW-0863">Zinc-finger</keyword>
<protein>
    <submittedName>
        <fullName evidence="7">Uncharacterized protein LOC117652040</fullName>
    </submittedName>
</protein>
<dbReference type="SUPFAM" id="SSF57850">
    <property type="entry name" value="RING/U-box"/>
    <property type="match status" value="1"/>
</dbReference>
<dbReference type="OrthoDB" id="264520at2759"/>
<dbReference type="PANTHER" id="PTHR22791:SF34">
    <property type="entry name" value="RING-TYPE DOMAIN-CONTAINING PROTEIN"/>
    <property type="match status" value="1"/>
</dbReference>
<dbReference type="InParanoid" id="A0A6P9A4X8"/>
<dbReference type="InterPro" id="IPR013083">
    <property type="entry name" value="Znf_RING/FYVE/PHD"/>
</dbReference>
<keyword evidence="3" id="KW-0862">Zinc</keyword>
<dbReference type="InterPro" id="IPR051435">
    <property type="entry name" value="RING_finger_E3_ubiq-ligases"/>
</dbReference>
<evidence type="ECO:0000256" key="2">
    <source>
        <dbReference type="ARBA" id="ARBA00022771"/>
    </source>
</evidence>
<dbReference type="Proteomes" id="UP000515158">
    <property type="component" value="Unplaced"/>
</dbReference>
<dbReference type="GO" id="GO:0008270">
    <property type="term" value="F:zinc ion binding"/>
    <property type="evidence" value="ECO:0007669"/>
    <property type="project" value="UniProtKB-KW"/>
</dbReference>
<accession>A0A6P9A4X8</accession>
<evidence type="ECO:0000259" key="5">
    <source>
        <dbReference type="PROSITE" id="PS50089"/>
    </source>
</evidence>
<dbReference type="SMART" id="SM00184">
    <property type="entry name" value="RING"/>
    <property type="match status" value="1"/>
</dbReference>
<dbReference type="PROSITE" id="PS50089">
    <property type="entry name" value="ZF_RING_2"/>
    <property type="match status" value="1"/>
</dbReference>
<keyword evidence="6" id="KW-1185">Reference proteome</keyword>
<name>A0A6P9A4X8_THRPL</name>
<evidence type="ECO:0000256" key="1">
    <source>
        <dbReference type="ARBA" id="ARBA00022723"/>
    </source>
</evidence>
<dbReference type="Gene3D" id="3.30.40.10">
    <property type="entry name" value="Zinc/RING finger domain, C3HC4 (zinc finger)"/>
    <property type="match status" value="1"/>
</dbReference>
<gene>
    <name evidence="7" type="primary">LOC117652040</name>
</gene>
<dbReference type="PANTHER" id="PTHR22791">
    <property type="entry name" value="RING-TYPE DOMAIN-CONTAINING PROTEIN"/>
    <property type="match status" value="1"/>
</dbReference>
<dbReference type="PROSITE" id="PS00518">
    <property type="entry name" value="ZF_RING_1"/>
    <property type="match status" value="1"/>
</dbReference>
<proteinExistence type="predicted"/>
<evidence type="ECO:0000313" key="6">
    <source>
        <dbReference type="Proteomes" id="UP000515158"/>
    </source>
</evidence>
<evidence type="ECO:0000256" key="3">
    <source>
        <dbReference type="ARBA" id="ARBA00022833"/>
    </source>
</evidence>
<dbReference type="GO" id="GO:0061630">
    <property type="term" value="F:ubiquitin protein ligase activity"/>
    <property type="evidence" value="ECO:0007669"/>
    <property type="project" value="TreeGrafter"/>
</dbReference>
<dbReference type="KEGG" id="tpal:117652040"/>